<sequence>MDGHLNDLLMHQSAKSLPKAKTTSASTGGTSSTSSSPSKSVSLVDAEGRIALILPATCELEEDMLRETPLQNVVFPEGPFCTTITLDLPLPEPIADTVLKGDDKDTAEDEEMEVAGELEDGTEVVECESMLEETWFLDYKVEVIDLPK</sequence>
<dbReference type="AlphaFoldDB" id="A0A8K0K4Y2"/>
<keyword evidence="3" id="KW-1185">Reference proteome</keyword>
<name>A0A8K0K4Y2_LADFU</name>
<dbReference type="EMBL" id="KZ308329">
    <property type="protein sequence ID" value="KAG8227609.1"/>
    <property type="molecule type" value="Genomic_DNA"/>
</dbReference>
<organism evidence="2 3">
    <name type="scientific">Ladona fulva</name>
    <name type="common">Scarce chaser dragonfly</name>
    <name type="synonym">Libellula fulva</name>
    <dbReference type="NCBI Taxonomy" id="123851"/>
    <lineage>
        <taxon>Eukaryota</taxon>
        <taxon>Metazoa</taxon>
        <taxon>Ecdysozoa</taxon>
        <taxon>Arthropoda</taxon>
        <taxon>Hexapoda</taxon>
        <taxon>Insecta</taxon>
        <taxon>Pterygota</taxon>
        <taxon>Palaeoptera</taxon>
        <taxon>Odonata</taxon>
        <taxon>Epiprocta</taxon>
        <taxon>Anisoptera</taxon>
        <taxon>Libelluloidea</taxon>
        <taxon>Libellulidae</taxon>
        <taxon>Ladona</taxon>
    </lineage>
</organism>
<evidence type="ECO:0000313" key="3">
    <source>
        <dbReference type="Proteomes" id="UP000792457"/>
    </source>
</evidence>
<comment type="caution">
    <text evidence="2">The sequence shown here is derived from an EMBL/GenBank/DDBJ whole genome shotgun (WGS) entry which is preliminary data.</text>
</comment>
<accession>A0A8K0K4Y2</accession>
<gene>
    <name evidence="2" type="ORF">J437_LFUL016802</name>
</gene>
<dbReference type="Proteomes" id="UP000792457">
    <property type="component" value="Unassembled WGS sequence"/>
</dbReference>
<protein>
    <submittedName>
        <fullName evidence="2">Uncharacterized protein</fullName>
    </submittedName>
</protein>
<reference evidence="2" key="1">
    <citation type="submission" date="2013-04" db="EMBL/GenBank/DDBJ databases">
        <authorList>
            <person name="Qu J."/>
            <person name="Murali S.C."/>
            <person name="Bandaranaike D."/>
            <person name="Bellair M."/>
            <person name="Blankenburg K."/>
            <person name="Chao H."/>
            <person name="Dinh H."/>
            <person name="Doddapaneni H."/>
            <person name="Downs B."/>
            <person name="Dugan-Rocha S."/>
            <person name="Elkadiri S."/>
            <person name="Gnanaolivu R.D."/>
            <person name="Hernandez B."/>
            <person name="Javaid M."/>
            <person name="Jayaseelan J.C."/>
            <person name="Lee S."/>
            <person name="Li M."/>
            <person name="Ming W."/>
            <person name="Munidasa M."/>
            <person name="Muniz J."/>
            <person name="Nguyen L."/>
            <person name="Ongeri F."/>
            <person name="Osuji N."/>
            <person name="Pu L.-L."/>
            <person name="Puazo M."/>
            <person name="Qu C."/>
            <person name="Quiroz J."/>
            <person name="Raj R."/>
            <person name="Weissenberger G."/>
            <person name="Xin Y."/>
            <person name="Zou X."/>
            <person name="Han Y."/>
            <person name="Richards S."/>
            <person name="Worley K."/>
            <person name="Muzny D."/>
            <person name="Gibbs R."/>
        </authorList>
    </citation>
    <scope>NUCLEOTIDE SEQUENCE</scope>
    <source>
        <strain evidence="2">Sampled in the wild</strain>
    </source>
</reference>
<feature type="region of interest" description="Disordered" evidence="1">
    <location>
        <begin position="15"/>
        <end position="41"/>
    </location>
</feature>
<feature type="compositionally biased region" description="Low complexity" evidence="1">
    <location>
        <begin position="20"/>
        <end position="41"/>
    </location>
</feature>
<proteinExistence type="predicted"/>
<feature type="non-terminal residue" evidence="2">
    <location>
        <position position="1"/>
    </location>
</feature>
<evidence type="ECO:0000313" key="2">
    <source>
        <dbReference type="EMBL" id="KAG8227609.1"/>
    </source>
</evidence>
<reference evidence="2" key="2">
    <citation type="submission" date="2017-10" db="EMBL/GenBank/DDBJ databases">
        <title>Ladona fulva Genome sequencing and assembly.</title>
        <authorList>
            <person name="Murali S."/>
            <person name="Richards S."/>
            <person name="Bandaranaike D."/>
            <person name="Bellair M."/>
            <person name="Blankenburg K."/>
            <person name="Chao H."/>
            <person name="Dinh H."/>
            <person name="Doddapaneni H."/>
            <person name="Dugan-Rocha S."/>
            <person name="Elkadiri S."/>
            <person name="Gnanaolivu R."/>
            <person name="Hernandez B."/>
            <person name="Skinner E."/>
            <person name="Javaid M."/>
            <person name="Lee S."/>
            <person name="Li M."/>
            <person name="Ming W."/>
            <person name="Munidasa M."/>
            <person name="Muniz J."/>
            <person name="Nguyen L."/>
            <person name="Hughes D."/>
            <person name="Osuji N."/>
            <person name="Pu L.-L."/>
            <person name="Puazo M."/>
            <person name="Qu C."/>
            <person name="Quiroz J."/>
            <person name="Raj R."/>
            <person name="Weissenberger G."/>
            <person name="Xin Y."/>
            <person name="Zou X."/>
            <person name="Han Y."/>
            <person name="Worley K."/>
            <person name="Muzny D."/>
            <person name="Gibbs R."/>
        </authorList>
    </citation>
    <scope>NUCLEOTIDE SEQUENCE</scope>
    <source>
        <strain evidence="2">Sampled in the wild</strain>
    </source>
</reference>
<evidence type="ECO:0000256" key="1">
    <source>
        <dbReference type="SAM" id="MobiDB-lite"/>
    </source>
</evidence>